<keyword evidence="3 8" id="KW-1133">Transmembrane helix</keyword>
<dbReference type="InterPro" id="IPR051415">
    <property type="entry name" value="LAAT-1"/>
</dbReference>
<keyword evidence="4 8" id="KW-0472">Membrane</keyword>
<evidence type="ECO:0000256" key="1">
    <source>
        <dbReference type="ARBA" id="ARBA00004141"/>
    </source>
</evidence>
<feature type="transmembrane region" description="Helical" evidence="8">
    <location>
        <begin position="68"/>
        <end position="92"/>
    </location>
</feature>
<dbReference type="AlphaFoldDB" id="J7S693"/>
<dbReference type="eggNOG" id="KOG2913">
    <property type="taxonomic scope" value="Eukaryota"/>
</dbReference>
<dbReference type="Proteomes" id="UP000006310">
    <property type="component" value="Chromosome 3"/>
</dbReference>
<name>J7S693_HUIN7</name>
<evidence type="ECO:0000256" key="5">
    <source>
        <dbReference type="ARBA" id="ARBA00038039"/>
    </source>
</evidence>
<accession>J7S693</accession>
<evidence type="ECO:0000256" key="2">
    <source>
        <dbReference type="ARBA" id="ARBA00022692"/>
    </source>
</evidence>
<protein>
    <submittedName>
        <fullName evidence="9">Uncharacterized protein</fullName>
    </submittedName>
</protein>
<feature type="transmembrane region" description="Helical" evidence="8">
    <location>
        <begin position="279"/>
        <end position="300"/>
    </location>
</feature>
<feature type="region of interest" description="Disordered" evidence="7">
    <location>
        <begin position="131"/>
        <end position="156"/>
    </location>
</feature>
<dbReference type="FunFam" id="1.20.1280.290:FF:000009">
    <property type="entry name" value="PQ loop repeat family protein"/>
    <property type="match status" value="1"/>
</dbReference>
<dbReference type="PANTHER" id="PTHR16201">
    <property type="entry name" value="SEVEN TRANSMEMBRANE PROTEIN 1-RELATED"/>
    <property type="match status" value="1"/>
</dbReference>
<sequence length="337" mass="37109">MSCAHSFWPVVSTVNGSISFFSSFVALFPQILETYRDKTVDGLSPLFLICWLCGDVTSLIGALMTNQLLFQVVLAVYFLFNDMVVCGQYYYYGVVHDNTLATIGHEPVPVLSRVSRGSNLSYHSIEEALERERAGERDTIGSDHSGQRGTPGRSGKSPALAFTLALASRINASNAMPVLLLSASASASRPPMVPPPPNQGHLNDEIGITLSWLGACFYVGARVPQLIKNYRRKSTDGISPFLFATTLLGNITYNVSIFTSCNFINATDKWGFVWNAMPFIFGSAGTIAFDLVYFYQYYVLYADDYKLRNLERDYLSCASTDTHPDESSSLLAEGHAE</sequence>
<dbReference type="PANTHER" id="PTHR16201:SF34">
    <property type="entry name" value="LYSOSOMAL AMINO ACID TRANSPORTER 1"/>
    <property type="match status" value="1"/>
</dbReference>
<proteinExistence type="inferred from homology"/>
<dbReference type="GO" id="GO:0034490">
    <property type="term" value="P:basic amino acid transmembrane import into vacuole"/>
    <property type="evidence" value="ECO:0007669"/>
    <property type="project" value="EnsemblFungi"/>
</dbReference>
<evidence type="ECO:0000256" key="6">
    <source>
        <dbReference type="ARBA" id="ARBA00050768"/>
    </source>
</evidence>
<gene>
    <name evidence="9" type="primary">KNAG0C05100</name>
    <name evidence="9" type="ordered locus">KNAG_0C05100</name>
</gene>
<feature type="compositionally biased region" description="Basic and acidic residues" evidence="7">
    <location>
        <begin position="131"/>
        <end position="141"/>
    </location>
</feature>
<dbReference type="GO" id="GO:0034488">
    <property type="term" value="P:basic amino acid transmembrane export from vacuole"/>
    <property type="evidence" value="ECO:0007669"/>
    <property type="project" value="EnsemblFungi"/>
</dbReference>
<reference evidence="10" key="2">
    <citation type="submission" date="2012-08" db="EMBL/GenBank/DDBJ databases">
        <title>Genome sequence of Kazachstania naganishii.</title>
        <authorList>
            <person name="Gordon J.L."/>
            <person name="Armisen D."/>
            <person name="Proux-Wera E."/>
            <person name="OhEigeartaigh S.S."/>
            <person name="Byrne K.P."/>
            <person name="Wolfe K.H."/>
        </authorList>
    </citation>
    <scope>NUCLEOTIDE SEQUENCE [LARGE SCALE GENOMIC DNA]</scope>
    <source>
        <strain evidence="10">ATCC MYA-139 / BCRC 22969 / CBS 8797 / CCRC 22969 / KCTC 17520 / NBRC 10181 / NCYC 3082</strain>
    </source>
</reference>
<dbReference type="InterPro" id="IPR006603">
    <property type="entry name" value="PQ-loop_rpt"/>
</dbReference>
<dbReference type="FunFam" id="1.20.1280.290:FF:000034">
    <property type="entry name" value="PQ loop repeat family protein"/>
    <property type="match status" value="1"/>
</dbReference>
<organism evidence="9 10">
    <name type="scientific">Huiozyma naganishii (strain ATCC MYA-139 / BCRC 22969 / CBS 8797 / KCTC 17520 / NBRC 10181 / NCYC 3082 / Yp74L-3)</name>
    <name type="common">Yeast</name>
    <name type="synonym">Kazachstania naganishii</name>
    <dbReference type="NCBI Taxonomy" id="1071383"/>
    <lineage>
        <taxon>Eukaryota</taxon>
        <taxon>Fungi</taxon>
        <taxon>Dikarya</taxon>
        <taxon>Ascomycota</taxon>
        <taxon>Saccharomycotina</taxon>
        <taxon>Saccharomycetes</taxon>
        <taxon>Saccharomycetales</taxon>
        <taxon>Saccharomycetaceae</taxon>
        <taxon>Huiozyma</taxon>
    </lineage>
</organism>
<dbReference type="HOGENOM" id="CLU_019699_3_1_1"/>
<evidence type="ECO:0000313" key="10">
    <source>
        <dbReference type="Proteomes" id="UP000006310"/>
    </source>
</evidence>
<reference evidence="9 10" key="1">
    <citation type="journal article" date="2011" name="Proc. Natl. Acad. Sci. U.S.A.">
        <title>Evolutionary erosion of yeast sex chromosomes by mating-type switching accidents.</title>
        <authorList>
            <person name="Gordon J.L."/>
            <person name="Armisen D."/>
            <person name="Proux-Wera E."/>
            <person name="Oheigeartaigh S.S."/>
            <person name="Byrne K.P."/>
            <person name="Wolfe K.H."/>
        </authorList>
    </citation>
    <scope>NUCLEOTIDE SEQUENCE [LARGE SCALE GENOMIC DNA]</scope>
    <source>
        <strain evidence="10">ATCC MYA-139 / BCRC 22969 / CBS 8797 / CCRC 22969 / KCTC 17520 / NBRC 10181 / NCYC 3082</strain>
    </source>
</reference>
<dbReference type="OrthoDB" id="8048523at2759"/>
<dbReference type="Gene3D" id="1.20.1280.290">
    <property type="match status" value="2"/>
</dbReference>
<dbReference type="KEGG" id="kng:KNAG_0C05100"/>
<dbReference type="Pfam" id="PF04193">
    <property type="entry name" value="PQ-loop"/>
    <property type="match status" value="2"/>
</dbReference>
<dbReference type="GO" id="GO:0000329">
    <property type="term" value="C:fungal-type vacuole membrane"/>
    <property type="evidence" value="ECO:0007669"/>
    <property type="project" value="EnsemblFungi"/>
</dbReference>
<dbReference type="GO" id="GO:0061459">
    <property type="term" value="F:L-arginine transmembrane transporter activity"/>
    <property type="evidence" value="ECO:0007669"/>
    <property type="project" value="EnsemblFungi"/>
</dbReference>
<dbReference type="GeneID" id="34525291"/>
<dbReference type="SMART" id="SM00679">
    <property type="entry name" value="CTNS"/>
    <property type="match status" value="2"/>
</dbReference>
<dbReference type="RefSeq" id="XP_022463857.1">
    <property type="nucleotide sequence ID" value="XM_022607242.1"/>
</dbReference>
<feature type="transmembrane region" description="Helical" evidence="8">
    <location>
        <begin position="6"/>
        <end position="28"/>
    </location>
</feature>
<keyword evidence="10" id="KW-1185">Reference proteome</keyword>
<keyword evidence="2 8" id="KW-0812">Transmembrane</keyword>
<feature type="transmembrane region" description="Helical" evidence="8">
    <location>
        <begin position="238"/>
        <end position="259"/>
    </location>
</feature>
<evidence type="ECO:0000256" key="3">
    <source>
        <dbReference type="ARBA" id="ARBA00022989"/>
    </source>
</evidence>
<evidence type="ECO:0000313" key="9">
    <source>
        <dbReference type="EMBL" id="CCK69611.1"/>
    </source>
</evidence>
<comment type="subcellular location">
    <subcellularLocation>
        <location evidence="1">Membrane</location>
        <topology evidence="1">Multi-pass membrane protein</topology>
    </subcellularLocation>
</comment>
<dbReference type="EMBL" id="HE978316">
    <property type="protein sequence ID" value="CCK69611.1"/>
    <property type="molecule type" value="Genomic_DNA"/>
</dbReference>
<evidence type="ECO:0000256" key="4">
    <source>
        <dbReference type="ARBA" id="ARBA00023136"/>
    </source>
</evidence>
<dbReference type="OMA" id="FYQHYVL"/>
<comment type="similarity">
    <text evidence="5">Belongs to the laat-1 family.</text>
</comment>
<evidence type="ECO:0000256" key="8">
    <source>
        <dbReference type="SAM" id="Phobius"/>
    </source>
</evidence>
<comment type="catalytic activity">
    <reaction evidence="6">
        <text>L-histidine(out) + L-arginine(in) = L-histidine(in) + L-arginine(out)</text>
        <dbReference type="Rhea" id="RHEA:71063"/>
        <dbReference type="ChEBI" id="CHEBI:32682"/>
        <dbReference type="ChEBI" id="CHEBI:57595"/>
    </reaction>
</comment>
<evidence type="ECO:0000256" key="7">
    <source>
        <dbReference type="SAM" id="MobiDB-lite"/>
    </source>
</evidence>